<comment type="function">
    <text evidence="17">Lipase which is essential for lysis of subvacuolar cytoplasm to vacuole targeted bodies and intravacuolar autophagic bodies. Involved in the lysis of intravacuolar multivesicular body (MVB) vesicles. The intravacuolar membrane disintegration by ATG15 is critical to life span extension.</text>
</comment>
<evidence type="ECO:0000256" key="3">
    <source>
        <dbReference type="ARBA" id="ARBA00004343"/>
    </source>
</evidence>
<evidence type="ECO:0000256" key="10">
    <source>
        <dbReference type="ARBA" id="ARBA00022963"/>
    </source>
</evidence>
<evidence type="ECO:0000256" key="1">
    <source>
        <dbReference type="ARBA" id="ARBA00001024"/>
    </source>
</evidence>
<evidence type="ECO:0000259" key="20">
    <source>
        <dbReference type="Pfam" id="PF01764"/>
    </source>
</evidence>
<evidence type="ECO:0000256" key="16">
    <source>
        <dbReference type="ARBA" id="ARBA00023180"/>
    </source>
</evidence>
<dbReference type="STRING" id="578461.R0MHJ8"/>
<dbReference type="HOGENOM" id="CLU_081902_0_0_1"/>
<evidence type="ECO:0000256" key="7">
    <source>
        <dbReference type="ARBA" id="ARBA00022692"/>
    </source>
</evidence>
<evidence type="ECO:0000256" key="14">
    <source>
        <dbReference type="ARBA" id="ARBA00023098"/>
    </source>
</evidence>
<evidence type="ECO:0000256" key="12">
    <source>
        <dbReference type="ARBA" id="ARBA00022989"/>
    </source>
</evidence>
<keyword evidence="19" id="KW-0732">Signal</keyword>
<evidence type="ECO:0000256" key="13">
    <source>
        <dbReference type="ARBA" id="ARBA00023006"/>
    </source>
</evidence>
<dbReference type="GO" id="GO:0046461">
    <property type="term" value="P:neutral lipid catabolic process"/>
    <property type="evidence" value="ECO:0007669"/>
    <property type="project" value="TreeGrafter"/>
</dbReference>
<dbReference type="VEuPathDB" id="MicrosporidiaDB:NBO_64g0007"/>
<dbReference type="PANTHER" id="PTHR47175:SF2">
    <property type="entry name" value="LIPASE ATG15-RELATED"/>
    <property type="match status" value="1"/>
</dbReference>
<keyword evidence="15" id="KW-0472">Membrane</keyword>
<dbReference type="EMBL" id="KB908972">
    <property type="protein sequence ID" value="EOB13625.1"/>
    <property type="molecule type" value="Genomic_DNA"/>
</dbReference>
<dbReference type="Pfam" id="PF01764">
    <property type="entry name" value="Lipase_3"/>
    <property type="match status" value="1"/>
</dbReference>
<dbReference type="GO" id="GO:0032585">
    <property type="term" value="C:multivesicular body membrane"/>
    <property type="evidence" value="ECO:0007669"/>
    <property type="project" value="UniProtKB-SubCell"/>
</dbReference>
<evidence type="ECO:0000256" key="5">
    <source>
        <dbReference type="ARBA" id="ARBA00011137"/>
    </source>
</evidence>
<sequence>MKIYLVILCLLRVCYNLSIQNLLRMSIEAYKEDSNSNYDLIYSFGHNKDGLRAKVFKIKRTIVIAVKGTTLYFHGISQGPTGHKDREMDNLMFGICPEENEACLYKKKLKIDKAKYLRNLEILVRTVSGVFRDYEILLTGHSLGGALSSLMSLRLSFSAIAFSSPGEKYVASVLGFNQKNQLKITHFGICEDSLYLGGCKSLCNLMGYTIDTSCHLGRSLCVGLGDGRNFRDSFRYHRAKTLLDILLKRTGHFYEIYCDRDII</sequence>
<evidence type="ECO:0000313" key="21">
    <source>
        <dbReference type="EMBL" id="EOB13625.1"/>
    </source>
</evidence>
<dbReference type="PANTHER" id="PTHR47175">
    <property type="entry name" value="LIPASE ATG15-RELATED"/>
    <property type="match status" value="1"/>
</dbReference>
<reference evidence="21 22" key="1">
    <citation type="journal article" date="2013" name="BMC Genomics">
        <title>Comparative genomics of parasitic silkworm microsporidia reveal an association between genome expansion and host adaptation.</title>
        <authorList>
            <person name="Pan G."/>
            <person name="Xu J."/>
            <person name="Li T."/>
            <person name="Xia Q."/>
            <person name="Liu S.L."/>
            <person name="Zhang G."/>
            <person name="Li S."/>
            <person name="Li C."/>
            <person name="Liu H."/>
            <person name="Yang L."/>
            <person name="Liu T."/>
            <person name="Zhang X."/>
            <person name="Wu Z."/>
            <person name="Fan W."/>
            <person name="Dang X."/>
            <person name="Xiang H."/>
            <person name="Tao M."/>
            <person name="Li Y."/>
            <person name="Hu J."/>
            <person name="Li Z."/>
            <person name="Lin L."/>
            <person name="Luo J."/>
            <person name="Geng L."/>
            <person name="Wang L."/>
            <person name="Long M."/>
            <person name="Wan Y."/>
            <person name="He N."/>
            <person name="Zhang Z."/>
            <person name="Lu C."/>
            <person name="Keeling P.J."/>
            <person name="Wang J."/>
            <person name="Xiang Z."/>
            <person name="Zhou Z."/>
        </authorList>
    </citation>
    <scope>NUCLEOTIDE SEQUENCE [LARGE SCALE GENOMIC DNA]</scope>
    <source>
        <strain evidence="22">CQ1 / CVCC 102059</strain>
    </source>
</reference>
<dbReference type="GO" id="GO:0004806">
    <property type="term" value="F:triacylglycerol lipase activity"/>
    <property type="evidence" value="ECO:0007669"/>
    <property type="project" value="UniProtKB-EC"/>
</dbReference>
<evidence type="ECO:0000256" key="18">
    <source>
        <dbReference type="ARBA" id="ARBA00029828"/>
    </source>
</evidence>
<comment type="subcellular location">
    <subcellularLocation>
        <location evidence="3">Endosome</location>
        <location evidence="3">Multivesicular body membrane</location>
        <topology evidence="3">Single-pass type II membrane protein</topology>
    </subcellularLocation>
    <subcellularLocation>
        <location evidence="2">Prevacuolar compartment membrane</location>
        <topology evidence="2">Single-pass type II membrane protein</topology>
    </subcellularLocation>
</comment>
<dbReference type="OrthoDB" id="58570at2759"/>
<keyword evidence="16" id="KW-0325">Glycoprotein</keyword>
<keyword evidence="9" id="KW-0378">Hydrolase</keyword>
<evidence type="ECO:0000256" key="15">
    <source>
        <dbReference type="ARBA" id="ARBA00023136"/>
    </source>
</evidence>
<keyword evidence="13" id="KW-0072">Autophagy</keyword>
<dbReference type="GO" id="GO:0006660">
    <property type="term" value="P:phosphatidylserine catabolic process"/>
    <property type="evidence" value="ECO:0007669"/>
    <property type="project" value="TreeGrafter"/>
</dbReference>
<keyword evidence="12" id="KW-1133">Transmembrane helix</keyword>
<proteinExistence type="inferred from homology"/>
<evidence type="ECO:0000256" key="6">
    <source>
        <dbReference type="ARBA" id="ARBA00013279"/>
    </source>
</evidence>
<evidence type="ECO:0000256" key="11">
    <source>
        <dbReference type="ARBA" id="ARBA00022968"/>
    </source>
</evidence>
<dbReference type="AlphaFoldDB" id="R0MHJ8"/>
<dbReference type="GO" id="GO:0034496">
    <property type="term" value="P:multivesicular body membrane disassembly"/>
    <property type="evidence" value="ECO:0007669"/>
    <property type="project" value="TreeGrafter"/>
</dbReference>
<dbReference type="InterPro" id="IPR050805">
    <property type="entry name" value="ATG15_Lipase"/>
</dbReference>
<keyword evidence="8" id="KW-0967">Endosome</keyword>
<comment type="subunit">
    <text evidence="5">Binds to both phosphatidylinositol (PI) and phosphatidylinositol 3,5-bisphosphate (PIP2).</text>
</comment>
<comment type="similarity">
    <text evidence="4">Belongs to the AB hydrolase superfamily. Lipase family.</text>
</comment>
<evidence type="ECO:0000256" key="17">
    <source>
        <dbReference type="ARBA" id="ARBA00024663"/>
    </source>
</evidence>
<dbReference type="InterPro" id="IPR029058">
    <property type="entry name" value="AB_hydrolase_fold"/>
</dbReference>
<accession>R0MHJ8</accession>
<keyword evidence="11" id="KW-0735">Signal-anchor</keyword>
<keyword evidence="10" id="KW-0442">Lipid degradation</keyword>
<evidence type="ECO:0000256" key="4">
    <source>
        <dbReference type="ARBA" id="ARBA00010701"/>
    </source>
</evidence>
<evidence type="ECO:0000256" key="2">
    <source>
        <dbReference type="ARBA" id="ARBA00004270"/>
    </source>
</evidence>
<name>R0MHJ8_NOSB1</name>
<evidence type="ECO:0000313" key="22">
    <source>
        <dbReference type="Proteomes" id="UP000016927"/>
    </source>
</evidence>
<protein>
    <recommendedName>
        <fullName evidence="6">triacylglycerol lipase</fullName>
        <ecNumber evidence="6">3.1.1.3</ecNumber>
    </recommendedName>
    <alternativeName>
        <fullName evidence="18">Autophagy-related protein 15</fullName>
    </alternativeName>
</protein>
<keyword evidence="22" id="KW-1185">Reference proteome</keyword>
<dbReference type="GO" id="GO:0034727">
    <property type="term" value="P:piecemeal microautophagy of the nucleus"/>
    <property type="evidence" value="ECO:0007669"/>
    <property type="project" value="TreeGrafter"/>
</dbReference>
<feature type="domain" description="Fungal lipase-type" evidence="20">
    <location>
        <begin position="129"/>
        <end position="155"/>
    </location>
</feature>
<dbReference type="SUPFAM" id="SSF53474">
    <property type="entry name" value="alpha/beta-Hydrolases"/>
    <property type="match status" value="1"/>
</dbReference>
<dbReference type="GO" id="GO:0004620">
    <property type="term" value="F:phospholipase activity"/>
    <property type="evidence" value="ECO:0007669"/>
    <property type="project" value="TreeGrafter"/>
</dbReference>
<comment type="catalytic activity">
    <reaction evidence="1">
        <text>a triacylglycerol + H2O = a diacylglycerol + a fatty acid + H(+)</text>
        <dbReference type="Rhea" id="RHEA:12044"/>
        <dbReference type="ChEBI" id="CHEBI:15377"/>
        <dbReference type="ChEBI" id="CHEBI:15378"/>
        <dbReference type="ChEBI" id="CHEBI:17855"/>
        <dbReference type="ChEBI" id="CHEBI:18035"/>
        <dbReference type="ChEBI" id="CHEBI:28868"/>
        <dbReference type="EC" id="3.1.1.3"/>
    </reaction>
</comment>
<dbReference type="GO" id="GO:0005775">
    <property type="term" value="C:vacuolar lumen"/>
    <property type="evidence" value="ECO:0007669"/>
    <property type="project" value="TreeGrafter"/>
</dbReference>
<evidence type="ECO:0000256" key="19">
    <source>
        <dbReference type="SAM" id="SignalP"/>
    </source>
</evidence>
<dbReference type="OMA" id="EDINCIY"/>
<gene>
    <name evidence="21" type="primary">ATG15</name>
    <name evidence="21" type="ORF">NBO_64g0007</name>
</gene>
<evidence type="ECO:0000256" key="9">
    <source>
        <dbReference type="ARBA" id="ARBA00022801"/>
    </source>
</evidence>
<evidence type="ECO:0000256" key="8">
    <source>
        <dbReference type="ARBA" id="ARBA00022753"/>
    </source>
</evidence>
<feature type="signal peptide" evidence="19">
    <location>
        <begin position="1"/>
        <end position="16"/>
    </location>
</feature>
<dbReference type="InterPro" id="IPR002921">
    <property type="entry name" value="Fungal_lipase-type"/>
</dbReference>
<dbReference type="EC" id="3.1.1.3" evidence="6"/>
<dbReference type="Proteomes" id="UP000016927">
    <property type="component" value="Unassembled WGS sequence"/>
</dbReference>
<keyword evidence="7" id="KW-0812">Transmembrane</keyword>
<organism evidence="21 22">
    <name type="scientific">Nosema bombycis (strain CQ1 / CVCC 102059)</name>
    <name type="common">Microsporidian parasite</name>
    <name type="synonym">Pebrine of silkworm</name>
    <dbReference type="NCBI Taxonomy" id="578461"/>
    <lineage>
        <taxon>Eukaryota</taxon>
        <taxon>Fungi</taxon>
        <taxon>Fungi incertae sedis</taxon>
        <taxon>Microsporidia</taxon>
        <taxon>Nosematidae</taxon>
        <taxon>Nosema</taxon>
    </lineage>
</organism>
<keyword evidence="14" id="KW-0443">Lipid metabolism</keyword>
<dbReference type="Gene3D" id="3.40.50.1820">
    <property type="entry name" value="alpha/beta hydrolase"/>
    <property type="match status" value="1"/>
</dbReference>
<feature type="chain" id="PRO_5004345126" description="triacylglycerol lipase" evidence="19">
    <location>
        <begin position="17"/>
        <end position="263"/>
    </location>
</feature>